<evidence type="ECO:0000256" key="1">
    <source>
        <dbReference type="ARBA" id="ARBA00023002"/>
    </source>
</evidence>
<keyword evidence="5" id="KW-1185">Reference proteome</keyword>
<dbReference type="OrthoDB" id="9805416at2"/>
<protein>
    <submittedName>
        <fullName evidence="4">Glycerate dehydrogenase</fullName>
        <ecNumber evidence="4">1.1.1.29</ecNumber>
    </submittedName>
</protein>
<feature type="domain" description="D-isomer specific 2-hydroxyacid dehydrogenase NAD-binding" evidence="3">
    <location>
        <begin position="115"/>
        <end position="283"/>
    </location>
</feature>
<dbReference type="PANTHER" id="PTHR43333">
    <property type="entry name" value="2-HACID_DH_C DOMAIN-CONTAINING PROTEIN"/>
    <property type="match status" value="1"/>
</dbReference>
<gene>
    <name evidence="4" type="primary">serA7</name>
    <name evidence="4" type="ORF">SAMEA3906486_01392</name>
</gene>
<evidence type="ECO:0000259" key="3">
    <source>
        <dbReference type="Pfam" id="PF02826"/>
    </source>
</evidence>
<dbReference type="EMBL" id="FKIF01000002">
    <property type="protein sequence ID" value="SAI67229.1"/>
    <property type="molecule type" value="Genomic_DNA"/>
</dbReference>
<dbReference type="AlphaFoldDB" id="A0A157SA30"/>
<accession>A0A157SA30</accession>
<dbReference type="PANTHER" id="PTHR43333:SF1">
    <property type="entry name" value="D-ISOMER SPECIFIC 2-HYDROXYACID DEHYDROGENASE NAD-BINDING DOMAIN-CONTAINING PROTEIN"/>
    <property type="match status" value="1"/>
</dbReference>
<sequence>MRIDIVGLHAGHACRLQQLLGDAHQVEGHAAFAATGAITADVVIANSIKPQEAERIASRLVQVPGAGVDQVAVAALPTATWVCNVHGHEVPIAEFVIHAILEHALTPWAYPAVLDEEAWPRAYARRAMHGEASGRTAVLVGYGHIGQEVARRAHALDMHVVALTRGGEGDTAHGVRHRPVCELHKVLPSADVLVLCCPLNDATRGLIGREQLALMPPGALLVNVARAEVVDEQALYDALREQRLGRAALDVWYQYPAAGGAPVTPARLPLHRLPNVRGTPHISAMTPGLLDRRYRFMAENIRRLQSGAPLENVVRAGH</sequence>
<dbReference type="EC" id="1.1.1.29" evidence="4"/>
<reference evidence="4 5" key="1">
    <citation type="submission" date="2016-04" db="EMBL/GenBank/DDBJ databases">
        <authorList>
            <consortium name="Pathogen Informatics"/>
        </authorList>
    </citation>
    <scope>NUCLEOTIDE SEQUENCE [LARGE SCALE GENOMIC DNA]</scope>
    <source>
        <strain evidence="4 5">H050680373</strain>
    </source>
</reference>
<dbReference type="SUPFAM" id="SSF51735">
    <property type="entry name" value="NAD(P)-binding Rossmann-fold domains"/>
    <property type="match status" value="1"/>
</dbReference>
<dbReference type="GO" id="GO:0008465">
    <property type="term" value="F:hydroxypyruvate reductase (NADH) activity"/>
    <property type="evidence" value="ECO:0007669"/>
    <property type="project" value="UniProtKB-EC"/>
</dbReference>
<proteinExistence type="predicted"/>
<dbReference type="Gene3D" id="3.40.50.720">
    <property type="entry name" value="NAD(P)-binding Rossmann-like Domain"/>
    <property type="match status" value="2"/>
</dbReference>
<evidence type="ECO:0000256" key="2">
    <source>
        <dbReference type="ARBA" id="ARBA00023027"/>
    </source>
</evidence>
<dbReference type="Pfam" id="PF02826">
    <property type="entry name" value="2-Hacid_dh_C"/>
    <property type="match status" value="1"/>
</dbReference>
<dbReference type="CDD" id="cd12165">
    <property type="entry name" value="2-Hacid_dh_6"/>
    <property type="match status" value="1"/>
</dbReference>
<evidence type="ECO:0000313" key="4">
    <source>
        <dbReference type="EMBL" id="SAI67229.1"/>
    </source>
</evidence>
<dbReference type="STRING" id="288768.SAMEA3906486_01392"/>
<dbReference type="RefSeq" id="WP_066125021.1">
    <property type="nucleotide sequence ID" value="NZ_FKIF01000002.1"/>
</dbReference>
<evidence type="ECO:0000313" key="5">
    <source>
        <dbReference type="Proteomes" id="UP000076848"/>
    </source>
</evidence>
<keyword evidence="1 4" id="KW-0560">Oxidoreductase</keyword>
<dbReference type="InterPro" id="IPR036291">
    <property type="entry name" value="NAD(P)-bd_dom_sf"/>
</dbReference>
<keyword evidence="2" id="KW-0520">NAD</keyword>
<organism evidence="4 5">
    <name type="scientific">Bordetella ansorpii</name>
    <dbReference type="NCBI Taxonomy" id="288768"/>
    <lineage>
        <taxon>Bacteria</taxon>
        <taxon>Pseudomonadati</taxon>
        <taxon>Pseudomonadota</taxon>
        <taxon>Betaproteobacteria</taxon>
        <taxon>Burkholderiales</taxon>
        <taxon>Alcaligenaceae</taxon>
        <taxon>Bordetella</taxon>
    </lineage>
</organism>
<dbReference type="InterPro" id="IPR006140">
    <property type="entry name" value="D-isomer_DH_NAD-bd"/>
</dbReference>
<dbReference type="GO" id="GO:0051287">
    <property type="term" value="F:NAD binding"/>
    <property type="evidence" value="ECO:0007669"/>
    <property type="project" value="InterPro"/>
</dbReference>
<dbReference type="Proteomes" id="UP000076848">
    <property type="component" value="Unassembled WGS sequence"/>
</dbReference>
<name>A0A157SA30_9BORD</name>